<dbReference type="InterPro" id="IPR001826">
    <property type="entry name" value="RHS"/>
</dbReference>
<evidence type="ECO:0000259" key="2">
    <source>
        <dbReference type="PROSITE" id="PS50108"/>
    </source>
</evidence>
<sequence>MSGLPVSHVGEKVSGNVIATGSPTVHVGSSGVGMADRVSACVPNVGQPVNPMLGCKLLPEEVDFALTAPDTFSFGRGYLSSNPRVSKLGQGWSLPGESVTLELDANTCVLIDVQGRRITFPALEPGKIHYSGSEQLWLRRGGVSSEQPLFSPWKGRWSPVPPAIQASEAAVLLLAGNSYLCFMRQPDGVWRLHSAFGRSGYLTEFGWSRRGFLASIRDSAGRSYGLVYQQVCAPQAGDDGVRLCGVILANTDGPIPESFDPQALGNDWLVRYEFNEVGDLIAVRDRSGERVRVFAWNNHIMTAHGEPGGQEVRYEWDTHLPSGRVVKQSEAEGLVREFRYYADATDVTDSMGRVERYEFSGSDGERRWTALVRADGSRTEFEYDLFGRLVVIRDPLGRESRRRLDGQGRVLEEESPGKSRYRKTLDEETGLLNELVNSMGRSWRFERDTRSNLTRATGPGGTTLYRYDDSSLPDRPTQVIDSKGGVKTFQWSRLGLPVSVTDCSGQTYRYEYDLEGRLIAEIDPAGQISRRSYDLLGQVTGLSFPDGASLVYRYDKQGRQTHMADAQGHCTQFFWDRYGRLLRAVDSAGQELNYLYDAAGRLCMLTNQNGAKARFAWDELDRLVEENGFDGRRQQYRYNLADELVVRIDGEQRETHYQYNLDGRVVSTNFPATANAAAFSEHYSWLADGRLASVRGPDCEVRFAYDDAGNLCLESQIHADGWVYSVQHQHDELGKRESSQYGDAPLVKWLTYGSGHLHGVMVEQVELSFERDALHREKHRDARLKGKPQTLFDQQRDYDASGRLAQSKLTRSGADGWQRSYRYDLLGQLTQIDDNVSSALKYQYDLSGRLVSSRRGNTVEQLYRFDPAGNRLDTAGLQGAEKLLQHEHNELYRSGYTDSQRSALAQGVDSSCLGNRVEVFQGSTYRYDSSGHLIERKDSDGQRLLLAYDGANRLIHMLRQRPDGEHVEARYRYDALSRRIAKTVREGAEQQRVRYGWDGERQCAEAFERLLRTTVHEPESFVPMLRIEQSCEPDTPELLEIRRAMAAEDQPLPAQCHPVLGAPSISFFHTDHIGTPLQLSDQDGLVTWQAHPDTWRGVTEETGSTDQPIRFQGQHHDDESGLYYNRHRYYLPEIGRYASQDPIGFRGGPNAYVYALNAPSVAYDPSGLFVPLIVIGAFLGRAALGATIEVGMQAGKQLLGQVKDNWDNDRDLMDFKWGCIDINWKHVGAAGAFGAVAPGLFGSAKTVLTSSKALKTLSGQAANTANRAAKLAARKAAHTNTLKTTVATQAAWQTGKVIVNCPLKDEDEECQNQ</sequence>
<dbReference type="InterPro" id="IPR006530">
    <property type="entry name" value="YD"/>
</dbReference>
<dbReference type="InterPro" id="IPR022385">
    <property type="entry name" value="Rhs_assc_core"/>
</dbReference>
<dbReference type="InterPro" id="IPR056823">
    <property type="entry name" value="TEN-like_YD-shell"/>
</dbReference>
<dbReference type="SUPFAM" id="SSF69304">
    <property type="entry name" value="Tricorn protease N-terminal domain"/>
    <property type="match status" value="1"/>
</dbReference>
<dbReference type="InterPro" id="IPR045351">
    <property type="entry name" value="DUF6531"/>
</dbReference>
<evidence type="ECO:0000256" key="1">
    <source>
        <dbReference type="ARBA" id="ARBA00022737"/>
    </source>
</evidence>
<dbReference type="RefSeq" id="WP_263269563.1">
    <property type="nucleotide sequence ID" value="NZ_CP081201.1"/>
</dbReference>
<dbReference type="PANTHER" id="PTHR32305">
    <property type="match status" value="1"/>
</dbReference>
<dbReference type="InterPro" id="IPR050708">
    <property type="entry name" value="T6SS_VgrG/RHS"/>
</dbReference>
<dbReference type="NCBIfam" id="TIGR01643">
    <property type="entry name" value="YD_repeat_2x"/>
    <property type="match status" value="5"/>
</dbReference>
<protein>
    <submittedName>
        <fullName evidence="3">RHS domain-containing protein</fullName>
    </submittedName>
</protein>
<feature type="domain" description="CRIB" evidence="2">
    <location>
        <begin position="1060"/>
        <end position="1074"/>
    </location>
</feature>
<dbReference type="PANTHER" id="PTHR32305:SF15">
    <property type="entry name" value="PROTEIN RHSA-RELATED"/>
    <property type="match status" value="1"/>
</dbReference>
<dbReference type="Proteomes" id="UP001063228">
    <property type="component" value="Chromosome"/>
</dbReference>
<dbReference type="PRINTS" id="PR00394">
    <property type="entry name" value="RHSPROTEIN"/>
</dbReference>
<gene>
    <name evidence="3" type="ORF">K3169_01065</name>
</gene>
<dbReference type="InterPro" id="IPR031325">
    <property type="entry name" value="RHS_repeat"/>
</dbReference>
<keyword evidence="4" id="KW-1185">Reference proteome</keyword>
<dbReference type="Pfam" id="PF03527">
    <property type="entry name" value="RHS"/>
    <property type="match status" value="1"/>
</dbReference>
<evidence type="ECO:0000313" key="3">
    <source>
        <dbReference type="EMBL" id="UXZ96542.1"/>
    </source>
</evidence>
<name>A0ABY6FF81_9PSED</name>
<reference evidence="3" key="1">
    <citation type="submission" date="2021-08" db="EMBL/GenBank/DDBJ databases">
        <title>Complete genome sequence of Pseudomonas phytophila.</title>
        <authorList>
            <person name="Weir B.S."/>
            <person name="Templeton M.D."/>
            <person name="Arshed S."/>
            <person name="Andersen M.T."/>
            <person name="Jayaraman J."/>
        </authorList>
    </citation>
    <scope>NUCLEOTIDE SEQUENCE</scope>
    <source>
        <strain evidence="3">ICMP 23753</strain>
    </source>
</reference>
<dbReference type="EMBL" id="CP081201">
    <property type="protein sequence ID" value="UXZ96542.1"/>
    <property type="molecule type" value="Genomic_DNA"/>
</dbReference>
<accession>A0ABY6FF81</accession>
<dbReference type="Pfam" id="PF25023">
    <property type="entry name" value="TEN_YD-shell"/>
    <property type="match status" value="1"/>
</dbReference>
<dbReference type="NCBIfam" id="TIGR03696">
    <property type="entry name" value="Rhs_assc_core"/>
    <property type="match status" value="1"/>
</dbReference>
<dbReference type="Pfam" id="PF05593">
    <property type="entry name" value="RHS_repeat"/>
    <property type="match status" value="3"/>
</dbReference>
<proteinExistence type="predicted"/>
<keyword evidence="1" id="KW-0677">Repeat</keyword>
<dbReference type="Pfam" id="PF20148">
    <property type="entry name" value="DUF6531"/>
    <property type="match status" value="1"/>
</dbReference>
<evidence type="ECO:0000313" key="4">
    <source>
        <dbReference type="Proteomes" id="UP001063228"/>
    </source>
</evidence>
<organism evidence="3 4">
    <name type="scientific">Pseudomonas phytophila</name>
    <dbReference type="NCBI Taxonomy" id="2867264"/>
    <lineage>
        <taxon>Bacteria</taxon>
        <taxon>Pseudomonadati</taxon>
        <taxon>Pseudomonadota</taxon>
        <taxon>Gammaproteobacteria</taxon>
        <taxon>Pseudomonadales</taxon>
        <taxon>Pseudomonadaceae</taxon>
        <taxon>Pseudomonas</taxon>
    </lineage>
</organism>
<dbReference type="Gene3D" id="2.180.10.10">
    <property type="entry name" value="RHS repeat-associated core"/>
    <property type="match status" value="3"/>
</dbReference>
<dbReference type="PROSITE" id="PS50108">
    <property type="entry name" value="CRIB"/>
    <property type="match status" value="1"/>
</dbReference>
<dbReference type="InterPro" id="IPR000095">
    <property type="entry name" value="CRIB_dom"/>
</dbReference>